<evidence type="ECO:0000313" key="2">
    <source>
        <dbReference type="Proteomes" id="UP001732700"/>
    </source>
</evidence>
<proteinExistence type="predicted"/>
<sequence>MWNDFDPIYDGNKLMKAKCKHCKRVFAAAREVGTSSCLRHMLVCEERAKTYEFLDSMKSTMSQSDPNSSEKWMYDPDRAHFELVRMIVLHELPFRIVEYQGFKKFMHSLNPAFQLVSRTTIRLDCINMFVQHKITLQDVLQKLDSRVSLTSDMWTSRQVMSYMCITCHFIDEKWKLRKKVIWFSEADTPHDGTNLFNIMLDCMEDWGLQKKVFSITLDNASNNNSCMSYMQANLLGKNLLPCNGDLLHRRCGCHVINLTVQEGLAIPCMAVVNIRESIKFVRSSPPRKKKFKEIVKQEGITCTMKVCLDVPTRWNSTHLMIKTALEYRRAFAALKLQDTSYTCQPTNDEWETAESVYNLLEVFLDATMVLSGTSYPTAHLYFHELWKIYLTLEREAKHEEMTIKTMVEVMKKKFMKYWKLSYLTICLPVILDPRKRSRIFLLNIPRMMMNDQGTSNVETNIDNPWDQWNKQVQEEQKKRAKLSELQIYLNDDVQPQEDAFDILLWWSVNGHKYPIISRIARDVMAAPVSTVPSESTFSTRGRILSDYRSSMKPGTVEALICLQDWMRPLETTHVRTILLILESSISIVAI</sequence>
<accession>A0ACD5YWD2</accession>
<organism evidence="1 2">
    <name type="scientific">Avena sativa</name>
    <name type="common">Oat</name>
    <dbReference type="NCBI Taxonomy" id="4498"/>
    <lineage>
        <taxon>Eukaryota</taxon>
        <taxon>Viridiplantae</taxon>
        <taxon>Streptophyta</taxon>
        <taxon>Embryophyta</taxon>
        <taxon>Tracheophyta</taxon>
        <taxon>Spermatophyta</taxon>
        <taxon>Magnoliopsida</taxon>
        <taxon>Liliopsida</taxon>
        <taxon>Poales</taxon>
        <taxon>Poaceae</taxon>
        <taxon>BOP clade</taxon>
        <taxon>Pooideae</taxon>
        <taxon>Poodae</taxon>
        <taxon>Poeae</taxon>
        <taxon>Poeae Chloroplast Group 1 (Aveneae type)</taxon>
        <taxon>Aveninae</taxon>
        <taxon>Avena</taxon>
    </lineage>
</organism>
<reference evidence="1" key="2">
    <citation type="submission" date="2025-09" db="UniProtKB">
        <authorList>
            <consortium name="EnsemblPlants"/>
        </authorList>
    </citation>
    <scope>IDENTIFICATION</scope>
</reference>
<keyword evidence="2" id="KW-1185">Reference proteome</keyword>
<evidence type="ECO:0000313" key="1">
    <source>
        <dbReference type="EnsemblPlants" id="AVESA.00010b.r2.6CG1078390.1.CDS"/>
    </source>
</evidence>
<protein>
    <submittedName>
        <fullName evidence="1">Uncharacterized protein</fullName>
    </submittedName>
</protein>
<reference evidence="1" key="1">
    <citation type="submission" date="2021-05" db="EMBL/GenBank/DDBJ databases">
        <authorList>
            <person name="Scholz U."/>
            <person name="Mascher M."/>
            <person name="Fiebig A."/>
        </authorList>
    </citation>
    <scope>NUCLEOTIDE SEQUENCE [LARGE SCALE GENOMIC DNA]</scope>
</reference>
<dbReference type="Proteomes" id="UP001732700">
    <property type="component" value="Chromosome 6C"/>
</dbReference>
<name>A0ACD5YWD2_AVESA</name>
<dbReference type="EnsemblPlants" id="AVESA.00010b.r2.6CG1078390.1">
    <property type="protein sequence ID" value="AVESA.00010b.r2.6CG1078390.1.CDS"/>
    <property type="gene ID" value="AVESA.00010b.r2.6CG1078390"/>
</dbReference>